<accession>A0AAD6AU35</accession>
<dbReference type="InterPro" id="IPR038717">
    <property type="entry name" value="Tc1-like_DDE_dom"/>
</dbReference>
<dbReference type="AlphaFoldDB" id="A0AAD6AU35"/>
<dbReference type="InterPro" id="IPR036397">
    <property type="entry name" value="RNaseH_sf"/>
</dbReference>
<organism evidence="2 3">
    <name type="scientific">Pogonophryne albipinna</name>
    <dbReference type="NCBI Taxonomy" id="1090488"/>
    <lineage>
        <taxon>Eukaryota</taxon>
        <taxon>Metazoa</taxon>
        <taxon>Chordata</taxon>
        <taxon>Craniata</taxon>
        <taxon>Vertebrata</taxon>
        <taxon>Euteleostomi</taxon>
        <taxon>Actinopterygii</taxon>
        <taxon>Neopterygii</taxon>
        <taxon>Teleostei</taxon>
        <taxon>Neoteleostei</taxon>
        <taxon>Acanthomorphata</taxon>
        <taxon>Eupercaria</taxon>
        <taxon>Perciformes</taxon>
        <taxon>Notothenioidei</taxon>
        <taxon>Pogonophryne</taxon>
    </lineage>
</organism>
<dbReference type="Pfam" id="PF13358">
    <property type="entry name" value="DDE_3"/>
    <property type="match status" value="1"/>
</dbReference>
<dbReference type="Gene3D" id="3.30.420.10">
    <property type="entry name" value="Ribonuclease H-like superfamily/Ribonuclease H"/>
    <property type="match status" value="1"/>
</dbReference>
<keyword evidence="3" id="KW-1185">Reference proteome</keyword>
<proteinExistence type="predicted"/>
<sequence length="106" mass="12524">MVSLCESPLLRFGRRWVFQQDNDPKHTKTKVLEWPAQSPDLNPIDNLWRVLKVNVHTRKPRNLDQLEQFAMEEWAKIPQETCANLVKNYSKRLLSVVAQKGYTIDY</sequence>
<dbReference type="EMBL" id="JAPTMU010000014">
    <property type="protein sequence ID" value="KAJ4932086.1"/>
    <property type="molecule type" value="Genomic_DNA"/>
</dbReference>
<gene>
    <name evidence="2" type="ORF">JOQ06_010516</name>
</gene>
<feature type="domain" description="Tc1-like transposase DDE" evidence="1">
    <location>
        <begin position="27"/>
        <end position="66"/>
    </location>
</feature>
<dbReference type="Proteomes" id="UP001219934">
    <property type="component" value="Unassembled WGS sequence"/>
</dbReference>
<name>A0AAD6AU35_9TELE</name>
<protein>
    <recommendedName>
        <fullName evidence="1">Tc1-like transposase DDE domain-containing protein</fullName>
    </recommendedName>
</protein>
<reference evidence="2" key="1">
    <citation type="submission" date="2022-11" db="EMBL/GenBank/DDBJ databases">
        <title>Chromosome-level genome of Pogonophryne albipinna.</title>
        <authorList>
            <person name="Jo E."/>
        </authorList>
    </citation>
    <scope>NUCLEOTIDE SEQUENCE</scope>
    <source>
        <strain evidence="2">SGF0006</strain>
        <tissue evidence="2">Muscle</tissue>
    </source>
</reference>
<comment type="caution">
    <text evidence="2">The sequence shown here is derived from an EMBL/GenBank/DDBJ whole genome shotgun (WGS) entry which is preliminary data.</text>
</comment>
<evidence type="ECO:0000313" key="2">
    <source>
        <dbReference type="EMBL" id="KAJ4932086.1"/>
    </source>
</evidence>
<dbReference type="GO" id="GO:0003676">
    <property type="term" value="F:nucleic acid binding"/>
    <property type="evidence" value="ECO:0007669"/>
    <property type="project" value="InterPro"/>
</dbReference>
<evidence type="ECO:0000313" key="3">
    <source>
        <dbReference type="Proteomes" id="UP001219934"/>
    </source>
</evidence>
<evidence type="ECO:0000259" key="1">
    <source>
        <dbReference type="Pfam" id="PF13358"/>
    </source>
</evidence>